<feature type="transmembrane region" description="Helical" evidence="2">
    <location>
        <begin position="20"/>
        <end position="41"/>
    </location>
</feature>
<keyword evidence="2" id="KW-0812">Transmembrane</keyword>
<evidence type="ECO:0000256" key="2">
    <source>
        <dbReference type="SAM" id="Phobius"/>
    </source>
</evidence>
<dbReference type="Pfam" id="PF08636">
    <property type="entry name" value="Pkr1"/>
    <property type="match status" value="1"/>
</dbReference>
<keyword evidence="2" id="KW-0472">Membrane</keyword>
<accession>A0A1L9V268</accession>
<proteinExistence type="predicted"/>
<evidence type="ECO:0000313" key="3">
    <source>
        <dbReference type="EMBL" id="OJJ77899.1"/>
    </source>
</evidence>
<dbReference type="PANTHER" id="PTHR28251">
    <property type="entry name" value="V-TYPE ATPASE ASSEMBLY FACTOR PKR1"/>
    <property type="match status" value="1"/>
</dbReference>
<dbReference type="RefSeq" id="XP_067485146.1">
    <property type="nucleotide sequence ID" value="XM_067622182.1"/>
</dbReference>
<feature type="region of interest" description="Disordered" evidence="1">
    <location>
        <begin position="73"/>
        <end position="176"/>
    </location>
</feature>
<evidence type="ECO:0000256" key="1">
    <source>
        <dbReference type="SAM" id="MobiDB-lite"/>
    </source>
</evidence>
<sequence>MGSFMEDLWSSIFTPGPTPTLLIATNVTFAALQALLFALLLATYSIHFFVLSILSGALWWSINWFAQELRQVQAEEAEKKKQAEEEPAESQAKSDGNRKTPGTLDSAGSDTETEMLTEHKGAAATSSAPRSLAASATLRPPEEQGEVRKRLSVSGESSGYQSTDSEWEKVEDGKAT</sequence>
<dbReference type="InterPro" id="IPR013945">
    <property type="entry name" value="Pkr1"/>
</dbReference>
<dbReference type="EMBL" id="KV878679">
    <property type="protein sequence ID" value="OJJ77899.1"/>
    <property type="molecule type" value="Genomic_DNA"/>
</dbReference>
<dbReference type="PANTHER" id="PTHR28251:SF1">
    <property type="entry name" value="V-TYPE ATPASE ASSEMBLY FACTOR PKR1"/>
    <property type="match status" value="1"/>
</dbReference>
<keyword evidence="2" id="KW-1133">Transmembrane helix</keyword>
<dbReference type="GO" id="GO:0005789">
    <property type="term" value="C:endoplasmic reticulum membrane"/>
    <property type="evidence" value="ECO:0007669"/>
    <property type="project" value="TreeGrafter"/>
</dbReference>
<dbReference type="GO" id="GO:0070072">
    <property type="term" value="P:vacuolar proton-transporting V-type ATPase complex assembly"/>
    <property type="evidence" value="ECO:0007669"/>
    <property type="project" value="InterPro"/>
</dbReference>
<dbReference type="GeneID" id="93574670"/>
<name>A0A1L9V268_ASPBC</name>
<dbReference type="VEuPathDB" id="FungiDB:ASPBRDRAFT_25514"/>
<reference evidence="4" key="1">
    <citation type="journal article" date="2017" name="Genome Biol.">
        <title>Comparative genomics reveals high biological diversity and specific adaptations in the industrially and medically important fungal genus Aspergillus.</title>
        <authorList>
            <person name="de Vries R.P."/>
            <person name="Riley R."/>
            <person name="Wiebenga A."/>
            <person name="Aguilar-Osorio G."/>
            <person name="Amillis S."/>
            <person name="Uchima C.A."/>
            <person name="Anderluh G."/>
            <person name="Asadollahi M."/>
            <person name="Askin M."/>
            <person name="Barry K."/>
            <person name="Battaglia E."/>
            <person name="Bayram O."/>
            <person name="Benocci T."/>
            <person name="Braus-Stromeyer S.A."/>
            <person name="Caldana C."/>
            <person name="Canovas D."/>
            <person name="Cerqueira G.C."/>
            <person name="Chen F."/>
            <person name="Chen W."/>
            <person name="Choi C."/>
            <person name="Clum A."/>
            <person name="Dos Santos R.A."/>
            <person name="Damasio A.R."/>
            <person name="Diallinas G."/>
            <person name="Emri T."/>
            <person name="Fekete E."/>
            <person name="Flipphi M."/>
            <person name="Freyberg S."/>
            <person name="Gallo A."/>
            <person name="Gournas C."/>
            <person name="Habgood R."/>
            <person name="Hainaut M."/>
            <person name="Harispe M.L."/>
            <person name="Henrissat B."/>
            <person name="Hilden K.S."/>
            <person name="Hope R."/>
            <person name="Hossain A."/>
            <person name="Karabika E."/>
            <person name="Karaffa L."/>
            <person name="Karanyi Z."/>
            <person name="Krasevec N."/>
            <person name="Kuo A."/>
            <person name="Kusch H."/>
            <person name="LaButti K."/>
            <person name="Lagendijk E.L."/>
            <person name="Lapidus A."/>
            <person name="Levasseur A."/>
            <person name="Lindquist E."/>
            <person name="Lipzen A."/>
            <person name="Logrieco A.F."/>
            <person name="MacCabe A."/>
            <person name="Maekelae M.R."/>
            <person name="Malavazi I."/>
            <person name="Melin P."/>
            <person name="Meyer V."/>
            <person name="Mielnichuk N."/>
            <person name="Miskei M."/>
            <person name="Molnar A.P."/>
            <person name="Mule G."/>
            <person name="Ngan C.Y."/>
            <person name="Orejas M."/>
            <person name="Orosz E."/>
            <person name="Ouedraogo J.P."/>
            <person name="Overkamp K.M."/>
            <person name="Park H.-S."/>
            <person name="Perrone G."/>
            <person name="Piumi F."/>
            <person name="Punt P.J."/>
            <person name="Ram A.F."/>
            <person name="Ramon A."/>
            <person name="Rauscher S."/>
            <person name="Record E."/>
            <person name="Riano-Pachon D.M."/>
            <person name="Robert V."/>
            <person name="Roehrig J."/>
            <person name="Ruller R."/>
            <person name="Salamov A."/>
            <person name="Salih N.S."/>
            <person name="Samson R.A."/>
            <person name="Sandor E."/>
            <person name="Sanguinetti M."/>
            <person name="Schuetze T."/>
            <person name="Sepcic K."/>
            <person name="Shelest E."/>
            <person name="Sherlock G."/>
            <person name="Sophianopoulou V."/>
            <person name="Squina F.M."/>
            <person name="Sun H."/>
            <person name="Susca A."/>
            <person name="Todd R.B."/>
            <person name="Tsang A."/>
            <person name="Unkles S.E."/>
            <person name="van de Wiele N."/>
            <person name="van Rossen-Uffink D."/>
            <person name="Oliveira J.V."/>
            <person name="Vesth T.C."/>
            <person name="Visser J."/>
            <person name="Yu J.-H."/>
            <person name="Zhou M."/>
            <person name="Andersen M.R."/>
            <person name="Archer D.B."/>
            <person name="Baker S.E."/>
            <person name="Benoit I."/>
            <person name="Brakhage A.A."/>
            <person name="Braus G.H."/>
            <person name="Fischer R."/>
            <person name="Frisvad J.C."/>
            <person name="Goldman G.H."/>
            <person name="Houbraken J."/>
            <person name="Oakley B."/>
            <person name="Pocsi I."/>
            <person name="Scazzocchio C."/>
            <person name="Seiboth B."/>
            <person name="vanKuyk P.A."/>
            <person name="Wortman J."/>
            <person name="Dyer P.S."/>
            <person name="Grigoriev I.V."/>
        </authorList>
    </citation>
    <scope>NUCLEOTIDE SEQUENCE [LARGE SCALE GENOMIC DNA]</scope>
    <source>
        <strain evidence="4">CBS 101740 / IMI 381727 / IBT 21946</strain>
    </source>
</reference>
<dbReference type="Proteomes" id="UP000184499">
    <property type="component" value="Unassembled WGS sequence"/>
</dbReference>
<keyword evidence="4" id="KW-1185">Reference proteome</keyword>
<feature type="compositionally biased region" description="Basic and acidic residues" evidence="1">
    <location>
        <begin position="166"/>
        <end position="176"/>
    </location>
</feature>
<evidence type="ECO:0000313" key="4">
    <source>
        <dbReference type="Proteomes" id="UP000184499"/>
    </source>
</evidence>
<dbReference type="OrthoDB" id="9626941at2759"/>
<feature type="compositionally biased region" description="Basic and acidic residues" evidence="1">
    <location>
        <begin position="140"/>
        <end position="149"/>
    </location>
</feature>
<feature type="compositionally biased region" description="Polar residues" evidence="1">
    <location>
        <begin position="154"/>
        <end position="164"/>
    </location>
</feature>
<gene>
    <name evidence="3" type="ORF">ASPBRDRAFT_25514</name>
</gene>
<dbReference type="AlphaFoldDB" id="A0A1L9V268"/>
<dbReference type="OMA" id="VKLWEDI"/>
<feature type="transmembrane region" description="Helical" evidence="2">
    <location>
        <begin position="48"/>
        <end position="66"/>
    </location>
</feature>
<protein>
    <submittedName>
        <fullName evidence="3">Uncharacterized protein</fullName>
    </submittedName>
</protein>
<organism evidence="3 4">
    <name type="scientific">Aspergillus brasiliensis (strain CBS 101740 / IMI 381727 / IBT 21946)</name>
    <dbReference type="NCBI Taxonomy" id="767769"/>
    <lineage>
        <taxon>Eukaryota</taxon>
        <taxon>Fungi</taxon>
        <taxon>Dikarya</taxon>
        <taxon>Ascomycota</taxon>
        <taxon>Pezizomycotina</taxon>
        <taxon>Eurotiomycetes</taxon>
        <taxon>Eurotiomycetidae</taxon>
        <taxon>Eurotiales</taxon>
        <taxon>Aspergillaceae</taxon>
        <taxon>Aspergillus</taxon>
        <taxon>Aspergillus subgen. Circumdati</taxon>
    </lineage>
</organism>